<dbReference type="Pfam" id="PF00246">
    <property type="entry name" value="Peptidase_M14"/>
    <property type="match status" value="1"/>
</dbReference>
<comment type="cofactor">
    <cofactor evidence="1">
        <name>Zn(2+)</name>
        <dbReference type="ChEBI" id="CHEBI:29105"/>
    </cofactor>
</comment>
<evidence type="ECO:0000256" key="2">
    <source>
        <dbReference type="ARBA" id="ARBA00005988"/>
    </source>
</evidence>
<gene>
    <name evidence="9" type="ORF">K1X11_006545</name>
</gene>
<accession>A0ABZ1CCE0</accession>
<dbReference type="CDD" id="cd06240">
    <property type="entry name" value="M14-like"/>
    <property type="match status" value="1"/>
</dbReference>
<dbReference type="RefSeq" id="WP_221030933.1">
    <property type="nucleotide sequence ID" value="NZ_CP139781.1"/>
</dbReference>
<evidence type="ECO:0000313" key="10">
    <source>
        <dbReference type="Proteomes" id="UP000738431"/>
    </source>
</evidence>
<keyword evidence="10" id="KW-1185">Reference proteome</keyword>
<dbReference type="PANTHER" id="PTHR11705">
    <property type="entry name" value="PROTEASE FAMILY M14 CARBOXYPEPTIDASE A,B"/>
    <property type="match status" value="1"/>
</dbReference>
<reference evidence="9 10" key="2">
    <citation type="submission" date="2023-12" db="EMBL/GenBank/DDBJ databases">
        <title>Description of an unclassified Opitutus bacterium of Verrucomicrobiota.</title>
        <authorList>
            <person name="Zhang D.-F."/>
        </authorList>
    </citation>
    <scope>NUCLEOTIDE SEQUENCE [LARGE SCALE GENOMIC DNA]</scope>
    <source>
        <strain evidence="9 10">WL0086</strain>
    </source>
</reference>
<dbReference type="Proteomes" id="UP000738431">
    <property type="component" value="Chromosome"/>
</dbReference>
<name>A0ABZ1CCE0_9BACT</name>
<feature type="signal peptide" evidence="7">
    <location>
        <begin position="1"/>
        <end position="25"/>
    </location>
</feature>
<evidence type="ECO:0000256" key="5">
    <source>
        <dbReference type="ARBA" id="ARBA00022833"/>
    </source>
</evidence>
<protein>
    <submittedName>
        <fullName evidence="9">M14 metallopeptidase family protein</fullName>
    </submittedName>
</protein>
<evidence type="ECO:0000256" key="3">
    <source>
        <dbReference type="ARBA" id="ARBA00022670"/>
    </source>
</evidence>
<dbReference type="Gene3D" id="3.40.630.10">
    <property type="entry name" value="Zn peptidases"/>
    <property type="match status" value="1"/>
</dbReference>
<dbReference type="SUPFAM" id="SSF53187">
    <property type="entry name" value="Zn-dependent exopeptidases"/>
    <property type="match status" value="1"/>
</dbReference>
<evidence type="ECO:0000256" key="7">
    <source>
        <dbReference type="SAM" id="SignalP"/>
    </source>
</evidence>
<evidence type="ECO:0000256" key="6">
    <source>
        <dbReference type="ARBA" id="ARBA00023049"/>
    </source>
</evidence>
<evidence type="ECO:0000256" key="1">
    <source>
        <dbReference type="ARBA" id="ARBA00001947"/>
    </source>
</evidence>
<keyword evidence="5" id="KW-0862">Zinc</keyword>
<reference evidence="9 10" key="1">
    <citation type="submission" date="2021-08" db="EMBL/GenBank/DDBJ databases">
        <authorList>
            <person name="Zhang D."/>
            <person name="Zhang A."/>
            <person name="Wang L."/>
        </authorList>
    </citation>
    <scope>NUCLEOTIDE SEQUENCE [LARGE SCALE GENOMIC DNA]</scope>
    <source>
        <strain evidence="9 10">WL0086</strain>
    </source>
</reference>
<evidence type="ECO:0000313" key="9">
    <source>
        <dbReference type="EMBL" id="WRQ89060.1"/>
    </source>
</evidence>
<sequence length="938" mass="105181">MIKRPIDRLLRGAILCGLAVSTLVAAPSITPPKEMLGFNIGDDYHMANYTQISTMMKKWDEESDRLKVVNIGTTVEGRPMLMGIITSPENHAKLDYYQDISRRLSVAEMPEDEAEALAQEGKAVVWIDGGLHATETVNAQSLAEMIYQMVSLEDRETMRFLDDVILLMPIPNPDGVELVANWYMREEDPEKRSLNYLPVLYHKYVGHDNNRDSIMNNMPETINQNKVLFIDWNPQIMHNVHQTGPLGQVIFIPPFRDPFNYNFDPLIPVGIERVGAAMHARLLSKGMGGSSMRSNAPYSTWWNGGMRTAVYYHNQIGLLTEIIGNPTPGPVPLVPEKQLPDSERPMAIKPQMWHYRMSIDYMIEVERAVLDYASRNREQLLWDIYKMGRRSIEKGETDSWTISPTRVNKLKEEGARLIEELEAAGKETMTEEVAMRVRWRGGKNPTVPAELYETVLQAPDARDARGYIISKDQADFPTAVKFVNVLLKQGIFVDLATADFEVNGKTYPAGSYVVKANQSFRPAIRDMFEPQDHPIDLEYPGGPPMRPYDIAGWTPVVQMGVDFDRVFEDFDGPFERQSFEMQKPAAAKVYGPASPVGYLVSHKINDAVILTNRLMKAGEEVYWLKDERTVDGHALGTGTLWIPATAESSAIVKTAASDLGIPAFGVSEEPTGEAMKLKPIRIGLVDLYGGVMPSGWLRWMFEQYEFDYEVIFPQVLDAGNLRAAFDVIVVPSSTYSEGSRGRFRRMPEPDTIPEEYRSMLGQLTQSESIPPLKTFVAEGGTLLAIGSSSVIGRSMGLPVTDHLTEWNAQGERVPLDSKKFYVPGSILRAKFNNKTPLAYGMPSDGYVFFDSSPVFHRKDDEEIHAEQVAWFDGTDLLYSGWAMGEHYLDGGEVATSAKMGEGDLVLISIEATFRATPHGTFKLFFNGLYQGQAEELEL</sequence>
<keyword evidence="4" id="KW-0378">Hydrolase</keyword>
<evidence type="ECO:0000259" key="8">
    <source>
        <dbReference type="Pfam" id="PF00246"/>
    </source>
</evidence>
<proteinExistence type="inferred from homology"/>
<keyword evidence="3" id="KW-0645">Protease</keyword>
<feature type="chain" id="PRO_5046016847" evidence="7">
    <location>
        <begin position="26"/>
        <end position="938"/>
    </location>
</feature>
<dbReference type="InterPro" id="IPR000834">
    <property type="entry name" value="Peptidase_M14"/>
</dbReference>
<keyword evidence="6" id="KW-0482">Metalloprotease</keyword>
<comment type="similarity">
    <text evidence="2">Belongs to the peptidase M14 family.</text>
</comment>
<organism evidence="9 10">
    <name type="scientific">Actomonas aquatica</name>
    <dbReference type="NCBI Taxonomy" id="2866162"/>
    <lineage>
        <taxon>Bacteria</taxon>
        <taxon>Pseudomonadati</taxon>
        <taxon>Verrucomicrobiota</taxon>
        <taxon>Opitutia</taxon>
        <taxon>Opitutales</taxon>
        <taxon>Opitutaceae</taxon>
        <taxon>Actomonas</taxon>
    </lineage>
</organism>
<keyword evidence="7" id="KW-0732">Signal</keyword>
<feature type="domain" description="Peptidase M14" evidence="8">
    <location>
        <begin position="56"/>
        <end position="212"/>
    </location>
</feature>
<dbReference type="PANTHER" id="PTHR11705:SF143">
    <property type="entry name" value="SLL0236 PROTEIN"/>
    <property type="match status" value="1"/>
</dbReference>
<dbReference type="EMBL" id="CP139781">
    <property type="protein sequence ID" value="WRQ89060.1"/>
    <property type="molecule type" value="Genomic_DNA"/>
</dbReference>
<evidence type="ECO:0000256" key="4">
    <source>
        <dbReference type="ARBA" id="ARBA00022801"/>
    </source>
</evidence>